<accession>A0ACC2LX52</accession>
<name>A0ACC2LX52_PERAE</name>
<comment type="caution">
    <text evidence="1">The sequence shown here is derived from an EMBL/GenBank/DDBJ whole genome shotgun (WGS) entry which is preliminary data.</text>
</comment>
<protein>
    <submittedName>
        <fullName evidence="1">Uncharacterized protein</fullName>
    </submittedName>
</protein>
<organism evidence="1 2">
    <name type="scientific">Persea americana</name>
    <name type="common">Avocado</name>
    <dbReference type="NCBI Taxonomy" id="3435"/>
    <lineage>
        <taxon>Eukaryota</taxon>
        <taxon>Viridiplantae</taxon>
        <taxon>Streptophyta</taxon>
        <taxon>Embryophyta</taxon>
        <taxon>Tracheophyta</taxon>
        <taxon>Spermatophyta</taxon>
        <taxon>Magnoliopsida</taxon>
        <taxon>Magnoliidae</taxon>
        <taxon>Laurales</taxon>
        <taxon>Lauraceae</taxon>
        <taxon>Persea</taxon>
    </lineage>
</organism>
<evidence type="ECO:0000313" key="1">
    <source>
        <dbReference type="EMBL" id="KAJ8637928.1"/>
    </source>
</evidence>
<gene>
    <name evidence="1" type="ORF">MRB53_012195</name>
</gene>
<dbReference type="Proteomes" id="UP001234297">
    <property type="component" value="Chromosome 3"/>
</dbReference>
<keyword evidence="2" id="KW-1185">Reference proteome</keyword>
<evidence type="ECO:0000313" key="2">
    <source>
        <dbReference type="Proteomes" id="UP001234297"/>
    </source>
</evidence>
<proteinExistence type="predicted"/>
<sequence>MACVTEDDQLFKICQSGDLEAFQMLYNRNNSILDRKISGLEETPLHLASSFKHMVLVKEILKYGNHMAKARNGEEDTPLHVACRQGERDIVEELLKACSFLPYILNKDKHSALYLACSCGHKDLASLLCQRMIFSGRDGISASCLRIASSKGYKDIVQKIIEENPSLASRKDDYGFSAMHLASREGKDEVIKTLIEKDSNLSFLKDNDERTPLHLAVITNQLSIVDALLSPTSLNSVQVADLMNGVDKDGNTVLHLAAINDNLEAIKLLLTKRPIKVDNANNEGMTALDILEKNQPSEAEEDASGAAIPERAEIIKELKDRKRPDPISQTTIQETSLNNMQQALMTSLNDIQQALMVSQATMQETSLKNKQQALMVVAGLIVTLTFQAGLNPPGGLWQDSEQGNQTNHEPGKAIQNKYVAVCEFTSGHGISLR</sequence>
<reference evidence="1 2" key="1">
    <citation type="journal article" date="2022" name="Hortic Res">
        <title>A haplotype resolved chromosomal level avocado genome allows analysis of novel avocado genes.</title>
        <authorList>
            <person name="Nath O."/>
            <person name="Fletcher S.J."/>
            <person name="Hayward A."/>
            <person name="Shaw L.M."/>
            <person name="Masouleh A.K."/>
            <person name="Furtado A."/>
            <person name="Henry R.J."/>
            <person name="Mitter N."/>
        </authorList>
    </citation>
    <scope>NUCLEOTIDE SEQUENCE [LARGE SCALE GENOMIC DNA]</scope>
    <source>
        <strain evidence="2">cv. Hass</strain>
    </source>
</reference>
<dbReference type="EMBL" id="CM056811">
    <property type="protein sequence ID" value="KAJ8637928.1"/>
    <property type="molecule type" value="Genomic_DNA"/>
</dbReference>